<accession>A0ABT4SZV2</accession>
<name>A0ABT4SZV2_9ACTN</name>
<proteinExistence type="predicted"/>
<protein>
    <submittedName>
        <fullName evidence="1">Uncharacterized protein</fullName>
    </submittedName>
</protein>
<dbReference type="RefSeq" id="WP_271277228.1">
    <property type="nucleotide sequence ID" value="NZ_BAABFD010000028.1"/>
</dbReference>
<organism evidence="1 2">
    <name type="scientific">Nonomuraea ferruginea</name>
    <dbReference type="NCBI Taxonomy" id="46174"/>
    <lineage>
        <taxon>Bacteria</taxon>
        <taxon>Bacillati</taxon>
        <taxon>Actinomycetota</taxon>
        <taxon>Actinomycetes</taxon>
        <taxon>Streptosporangiales</taxon>
        <taxon>Streptosporangiaceae</taxon>
        <taxon>Nonomuraea</taxon>
    </lineage>
</organism>
<gene>
    <name evidence="1" type="ORF">OUY24_19285</name>
</gene>
<evidence type="ECO:0000313" key="1">
    <source>
        <dbReference type="EMBL" id="MDA0642777.1"/>
    </source>
</evidence>
<comment type="caution">
    <text evidence="1">The sequence shown here is derived from an EMBL/GenBank/DDBJ whole genome shotgun (WGS) entry which is preliminary data.</text>
</comment>
<dbReference type="EMBL" id="JAPNUD010000050">
    <property type="protein sequence ID" value="MDA0642777.1"/>
    <property type="molecule type" value="Genomic_DNA"/>
</dbReference>
<reference evidence="1 2" key="1">
    <citation type="submission" date="2022-11" db="EMBL/GenBank/DDBJ databases">
        <title>Nonomuraea corallina sp. nov., a new species of the genus Nonomuraea isolated from sea side sediment in Thai sea.</title>
        <authorList>
            <person name="Ngamcharungchit C."/>
            <person name="Matsumoto A."/>
            <person name="Suriyachadkun C."/>
            <person name="Panbangred W."/>
            <person name="Inahashi Y."/>
            <person name="Intra B."/>
        </authorList>
    </citation>
    <scope>NUCLEOTIDE SEQUENCE [LARGE SCALE GENOMIC DNA]</scope>
    <source>
        <strain evidence="1 2">DSM 43553</strain>
    </source>
</reference>
<sequence length="131" mass="13728">MEFYGERFSTVALPKYTVEVASAVDQIGEGSTVDVESGHTVVYGCVEVAAPGVNDAEIYVCVGYSHGRVGRTVRAGVHLDSFAGVFFGAVVVGEPGVAGGGIEHPLGVVKHEVVVWVFWHWKAAEHVGSAG</sequence>
<keyword evidence="2" id="KW-1185">Reference proteome</keyword>
<evidence type="ECO:0000313" key="2">
    <source>
        <dbReference type="Proteomes" id="UP001212498"/>
    </source>
</evidence>
<dbReference type="Proteomes" id="UP001212498">
    <property type="component" value="Unassembled WGS sequence"/>
</dbReference>